<gene>
    <name evidence="2" type="ORF">GCM10009098_10350</name>
</gene>
<evidence type="ECO:0000313" key="2">
    <source>
        <dbReference type="EMBL" id="GAA0544751.1"/>
    </source>
</evidence>
<sequence length="62" mass="6792">MFKNMTALFIALVISILFSAPAAAAEKRSVKEIINIPSPMCIWMGCIPPKDPGMPEESKSLR</sequence>
<evidence type="ECO:0000313" key="3">
    <source>
        <dbReference type="Proteomes" id="UP001501169"/>
    </source>
</evidence>
<accession>A0ABP3NH90</accession>
<feature type="chain" id="PRO_5046420528" evidence="1">
    <location>
        <begin position="25"/>
        <end position="62"/>
    </location>
</feature>
<evidence type="ECO:0000256" key="1">
    <source>
        <dbReference type="SAM" id="SignalP"/>
    </source>
</evidence>
<organism evidence="2 3">
    <name type="scientific">Rheinheimera aquimaris</name>
    <dbReference type="NCBI Taxonomy" id="412437"/>
    <lineage>
        <taxon>Bacteria</taxon>
        <taxon>Pseudomonadati</taxon>
        <taxon>Pseudomonadota</taxon>
        <taxon>Gammaproteobacteria</taxon>
        <taxon>Chromatiales</taxon>
        <taxon>Chromatiaceae</taxon>
        <taxon>Rheinheimera</taxon>
    </lineage>
</organism>
<name>A0ABP3NH90_9GAMM</name>
<proteinExistence type="predicted"/>
<dbReference type="EMBL" id="BAAAEO010000002">
    <property type="protein sequence ID" value="GAA0544751.1"/>
    <property type="molecule type" value="Genomic_DNA"/>
</dbReference>
<feature type="signal peptide" evidence="1">
    <location>
        <begin position="1"/>
        <end position="24"/>
    </location>
</feature>
<reference evidence="3" key="1">
    <citation type="journal article" date="2019" name="Int. J. Syst. Evol. Microbiol.">
        <title>The Global Catalogue of Microorganisms (GCM) 10K type strain sequencing project: providing services to taxonomists for standard genome sequencing and annotation.</title>
        <authorList>
            <consortium name="The Broad Institute Genomics Platform"/>
            <consortium name="The Broad Institute Genome Sequencing Center for Infectious Disease"/>
            <person name="Wu L."/>
            <person name="Ma J."/>
        </authorList>
    </citation>
    <scope>NUCLEOTIDE SEQUENCE [LARGE SCALE GENOMIC DNA]</scope>
    <source>
        <strain evidence="3">JCM 14331</strain>
    </source>
</reference>
<dbReference type="RefSeq" id="WP_226766059.1">
    <property type="nucleotide sequence ID" value="NZ_BAAAEO010000002.1"/>
</dbReference>
<keyword evidence="3" id="KW-1185">Reference proteome</keyword>
<keyword evidence="1" id="KW-0732">Signal</keyword>
<dbReference type="Proteomes" id="UP001501169">
    <property type="component" value="Unassembled WGS sequence"/>
</dbReference>
<comment type="caution">
    <text evidence="2">The sequence shown here is derived from an EMBL/GenBank/DDBJ whole genome shotgun (WGS) entry which is preliminary data.</text>
</comment>
<protein>
    <submittedName>
        <fullName evidence="2">Uncharacterized protein</fullName>
    </submittedName>
</protein>